<evidence type="ECO:0000313" key="7">
    <source>
        <dbReference type="Proteomes" id="UP000305883"/>
    </source>
</evidence>
<keyword evidence="3" id="KW-0539">Nucleus</keyword>
<feature type="region of interest" description="Disordered" evidence="4">
    <location>
        <begin position="222"/>
        <end position="243"/>
    </location>
</feature>
<comment type="subcellular location">
    <subcellularLocation>
        <location evidence="1">Nucleus</location>
    </subcellularLocation>
</comment>
<feature type="domain" description="Chromo" evidence="5">
    <location>
        <begin position="266"/>
        <end position="325"/>
    </location>
</feature>
<evidence type="ECO:0000313" key="6">
    <source>
        <dbReference type="EMBL" id="TID06816.1"/>
    </source>
</evidence>
<dbReference type="Proteomes" id="UP000305883">
    <property type="component" value="Unassembled WGS sequence"/>
</dbReference>
<dbReference type="PRINTS" id="PR00504">
    <property type="entry name" value="CHROMODOMAIN"/>
</dbReference>
<feature type="compositionally biased region" description="Low complexity" evidence="4">
    <location>
        <begin position="93"/>
        <end position="103"/>
    </location>
</feature>
<dbReference type="InterPro" id="IPR000953">
    <property type="entry name" value="Chromo/chromo_shadow_dom"/>
</dbReference>
<dbReference type="AlphaFoldDB" id="A0A4T0WK94"/>
<dbReference type="GO" id="GO:0006338">
    <property type="term" value="P:chromatin remodeling"/>
    <property type="evidence" value="ECO:0007669"/>
    <property type="project" value="UniProtKB-ARBA"/>
</dbReference>
<dbReference type="InterPro" id="IPR017984">
    <property type="entry name" value="Chromo_dom_subgr"/>
</dbReference>
<dbReference type="GO" id="GO:0003677">
    <property type="term" value="F:DNA binding"/>
    <property type="evidence" value="ECO:0007669"/>
    <property type="project" value="InterPro"/>
</dbReference>
<dbReference type="GO" id="GO:0005634">
    <property type="term" value="C:nucleus"/>
    <property type="evidence" value="ECO:0007669"/>
    <property type="project" value="UniProtKB-SubCell"/>
</dbReference>
<dbReference type="OrthoDB" id="433924at2759"/>
<organism evidence="6 7">
    <name type="scientific">Colletotrichum higginsianum</name>
    <dbReference type="NCBI Taxonomy" id="80884"/>
    <lineage>
        <taxon>Eukaryota</taxon>
        <taxon>Fungi</taxon>
        <taxon>Dikarya</taxon>
        <taxon>Ascomycota</taxon>
        <taxon>Pezizomycotina</taxon>
        <taxon>Sordariomycetes</taxon>
        <taxon>Hypocreomycetidae</taxon>
        <taxon>Glomerellales</taxon>
        <taxon>Glomerellaceae</taxon>
        <taxon>Colletotrichum</taxon>
        <taxon>Colletotrichum destructivum species complex</taxon>
    </lineage>
</organism>
<feature type="compositionally biased region" description="Low complexity" evidence="4">
    <location>
        <begin position="224"/>
        <end position="239"/>
    </location>
</feature>
<dbReference type="SUPFAM" id="SSF54160">
    <property type="entry name" value="Chromo domain-like"/>
    <property type="match status" value="1"/>
</dbReference>
<dbReference type="InterPro" id="IPR023779">
    <property type="entry name" value="Chromodomain_CS"/>
</dbReference>
<evidence type="ECO:0000259" key="5">
    <source>
        <dbReference type="PROSITE" id="PS50013"/>
    </source>
</evidence>
<proteinExistence type="predicted"/>
<evidence type="ECO:0000256" key="1">
    <source>
        <dbReference type="ARBA" id="ARBA00004123"/>
    </source>
</evidence>
<feature type="compositionally biased region" description="Polar residues" evidence="4">
    <location>
        <begin position="47"/>
        <end position="59"/>
    </location>
</feature>
<dbReference type="PROSITE" id="PS00598">
    <property type="entry name" value="CHROMO_1"/>
    <property type="match status" value="1"/>
</dbReference>
<dbReference type="Gene3D" id="2.40.50.40">
    <property type="match status" value="1"/>
</dbReference>
<dbReference type="CDD" id="cd00024">
    <property type="entry name" value="CD_CSD"/>
    <property type="match status" value="1"/>
</dbReference>
<comment type="subunit">
    <text evidence="2">Component of the NuA4 histone acetyltransferase complex.</text>
</comment>
<dbReference type="Pfam" id="PF02178">
    <property type="entry name" value="AT_hook"/>
    <property type="match status" value="2"/>
</dbReference>
<evidence type="ECO:0000256" key="2">
    <source>
        <dbReference type="ARBA" id="ARBA00011353"/>
    </source>
</evidence>
<evidence type="ECO:0000256" key="4">
    <source>
        <dbReference type="SAM" id="MobiDB-lite"/>
    </source>
</evidence>
<name>A0A4T0WK94_9PEZI</name>
<dbReference type="PANTHER" id="PTHR22812">
    <property type="entry name" value="CHROMOBOX PROTEIN"/>
    <property type="match status" value="1"/>
</dbReference>
<feature type="compositionally biased region" description="Basic and acidic residues" evidence="4">
    <location>
        <begin position="130"/>
        <end position="146"/>
    </location>
</feature>
<dbReference type="InterPro" id="IPR023780">
    <property type="entry name" value="Chromo_domain"/>
</dbReference>
<reference evidence="6 7" key="1">
    <citation type="journal article" date="2019" name="Genome Biol. Evol.">
        <title>Genomic Plasticity Mediated by Transposable Elements in the Plant Pathogenic Fungus Colletotrichum higginsianum.</title>
        <authorList>
            <person name="Tsushima A."/>
            <person name="Gan P."/>
            <person name="Kumakura N."/>
            <person name="Narusaka M."/>
            <person name="Takano Y."/>
            <person name="Narusaka Y."/>
            <person name="Shirasu K."/>
        </authorList>
    </citation>
    <scope>NUCLEOTIDE SEQUENCE [LARGE SCALE GENOMIC DNA]</scope>
    <source>
        <strain evidence="6 7">MAFF305635-RFP</strain>
    </source>
</reference>
<dbReference type="InterPro" id="IPR016197">
    <property type="entry name" value="Chromo-like_dom_sf"/>
</dbReference>
<dbReference type="EMBL" id="MWPZ01000001">
    <property type="protein sequence ID" value="TID06816.1"/>
    <property type="molecule type" value="Genomic_DNA"/>
</dbReference>
<feature type="compositionally biased region" description="Basic residues" evidence="4">
    <location>
        <begin position="63"/>
        <end position="82"/>
    </location>
</feature>
<accession>A0A4T0WK94</accession>
<dbReference type="InterPro" id="IPR051219">
    <property type="entry name" value="Heterochromatin_chromo-domain"/>
</dbReference>
<feature type="compositionally biased region" description="Polar residues" evidence="4">
    <location>
        <begin position="113"/>
        <end position="124"/>
    </location>
</feature>
<dbReference type="Pfam" id="PF00385">
    <property type="entry name" value="Chromo"/>
    <property type="match status" value="1"/>
</dbReference>
<dbReference type="PROSITE" id="PS50013">
    <property type="entry name" value="CHROMO_2"/>
    <property type="match status" value="1"/>
</dbReference>
<feature type="region of interest" description="Disordered" evidence="4">
    <location>
        <begin position="28"/>
        <end position="186"/>
    </location>
</feature>
<dbReference type="SMART" id="SM00384">
    <property type="entry name" value="AT_hook"/>
    <property type="match status" value="2"/>
</dbReference>
<evidence type="ECO:0000256" key="3">
    <source>
        <dbReference type="ARBA" id="ARBA00023242"/>
    </source>
</evidence>
<comment type="caution">
    <text evidence="6">The sequence shown here is derived from an EMBL/GenBank/DDBJ whole genome shotgun (WGS) entry which is preliminary data.</text>
</comment>
<protein>
    <submittedName>
        <fullName evidence="6">Chromobox protein like protein 3</fullName>
    </submittedName>
</protein>
<dbReference type="InterPro" id="IPR017956">
    <property type="entry name" value="AT_hook_DNA-bd_motif"/>
</dbReference>
<dbReference type="SMART" id="SM00298">
    <property type="entry name" value="CHROMO"/>
    <property type="match status" value="1"/>
</dbReference>
<gene>
    <name evidence="6" type="ORF">CH35J_001157</name>
</gene>
<sequence>MSVPLVFKGREEKMTIEELAAMSVAAKVKSTEQGTDDEEEISLVKSDITNSPAPATQSDIAAAKKRKAGRPAKKTNATKKLKQAVNSKATVKPSSAANNPSSSYGNPEPPSSAPSSTGKLSQTAAPVGADSDKRADEVDAKDDEKNSASPEPASAPKRRGRPRKTQALVPNSTADQGKRIKTKSRATSARVLMLLAKRQAKTDQHGMIDSVRTTRAASRNGFMKPVPAKTTPAKKVPTTHGRGVVRSKKTLPRGKSIAPQFTDEEYVVEKIIDSRIDPATKEQMYMVKWKGYAAKDNTWEPKKNLGKCGAMIKTFNNSQNAKGKK</sequence>